<evidence type="ECO:0000313" key="2">
    <source>
        <dbReference type="EMBL" id="KAK8519075.1"/>
    </source>
</evidence>
<feature type="compositionally biased region" description="Basic and acidic residues" evidence="1">
    <location>
        <begin position="30"/>
        <end position="45"/>
    </location>
</feature>
<reference evidence="2 3" key="1">
    <citation type="journal article" date="2024" name="G3 (Bethesda)">
        <title>Genome assembly of Hibiscus sabdariffa L. provides insights into metabolisms of medicinal natural products.</title>
        <authorList>
            <person name="Kim T."/>
        </authorList>
    </citation>
    <scope>NUCLEOTIDE SEQUENCE [LARGE SCALE GENOMIC DNA]</scope>
    <source>
        <strain evidence="2">TK-2024</strain>
        <tissue evidence="2">Old leaves</tissue>
    </source>
</reference>
<feature type="region of interest" description="Disordered" evidence="1">
    <location>
        <begin position="1"/>
        <end position="49"/>
    </location>
</feature>
<proteinExistence type="predicted"/>
<evidence type="ECO:0000256" key="1">
    <source>
        <dbReference type="SAM" id="MobiDB-lite"/>
    </source>
</evidence>
<organism evidence="2 3">
    <name type="scientific">Hibiscus sabdariffa</name>
    <name type="common">roselle</name>
    <dbReference type="NCBI Taxonomy" id="183260"/>
    <lineage>
        <taxon>Eukaryota</taxon>
        <taxon>Viridiplantae</taxon>
        <taxon>Streptophyta</taxon>
        <taxon>Embryophyta</taxon>
        <taxon>Tracheophyta</taxon>
        <taxon>Spermatophyta</taxon>
        <taxon>Magnoliopsida</taxon>
        <taxon>eudicotyledons</taxon>
        <taxon>Gunneridae</taxon>
        <taxon>Pentapetalae</taxon>
        <taxon>rosids</taxon>
        <taxon>malvids</taxon>
        <taxon>Malvales</taxon>
        <taxon>Malvaceae</taxon>
        <taxon>Malvoideae</taxon>
        <taxon>Hibiscus</taxon>
    </lineage>
</organism>
<sequence>MSLGSGLCREGRVPRHIDTDDETDQGFSSDSHDHGLVEDGKKHTVESQNAPCSVSVQVSSNHVNIEPVFSIGDPQLSEKDGHDFSNLPLHYECANGSGDQTPDNAHGL</sequence>
<dbReference type="Proteomes" id="UP001472677">
    <property type="component" value="Unassembled WGS sequence"/>
</dbReference>
<accession>A0ABR2CHR2</accession>
<name>A0ABR2CHR2_9ROSI</name>
<keyword evidence="3" id="KW-1185">Reference proteome</keyword>
<gene>
    <name evidence="2" type="ORF">V6N12_012304</name>
</gene>
<feature type="compositionally biased region" description="Basic and acidic residues" evidence="1">
    <location>
        <begin position="9"/>
        <end position="18"/>
    </location>
</feature>
<evidence type="ECO:0000313" key="3">
    <source>
        <dbReference type="Proteomes" id="UP001472677"/>
    </source>
</evidence>
<dbReference type="EMBL" id="JBBPBM010000052">
    <property type="protein sequence ID" value="KAK8519075.1"/>
    <property type="molecule type" value="Genomic_DNA"/>
</dbReference>
<comment type="caution">
    <text evidence="2">The sequence shown here is derived from an EMBL/GenBank/DDBJ whole genome shotgun (WGS) entry which is preliminary data.</text>
</comment>
<protein>
    <submittedName>
        <fullName evidence="2">Uncharacterized protein</fullName>
    </submittedName>
</protein>